<dbReference type="Pfam" id="PF00059">
    <property type="entry name" value="Lectin_C"/>
    <property type="match status" value="1"/>
</dbReference>
<dbReference type="InterPro" id="IPR050111">
    <property type="entry name" value="C-type_lectin/snaclec_domain"/>
</dbReference>
<comment type="caution">
    <text evidence="3">The sequence shown here is derived from an EMBL/GenBank/DDBJ whole genome shotgun (WGS) entry which is preliminary data.</text>
</comment>
<dbReference type="InterPro" id="IPR001304">
    <property type="entry name" value="C-type_lectin-like"/>
</dbReference>
<accession>A0A836EPV4</accession>
<feature type="non-terminal residue" evidence="3">
    <location>
        <position position="1"/>
    </location>
</feature>
<dbReference type="InterPro" id="IPR016186">
    <property type="entry name" value="C-type_lectin-like/link_sf"/>
</dbReference>
<proteinExistence type="predicted"/>
<sequence>IIMLRCVLVVLLYAIILYRVASENTVATDTAINGLINFPTASGKLLPNTNGNLSPAQQIIYIYGPRQWKMQDANNLIEKAGSDYLMTPGIGAHKLHVRKLSWNKARRICIQEGGHLAIINSNSEEKLLLHILEENKINQAWLGVHDLYEEGDWSTIMDEPLEATGYSKWTLKIANEPDNYNGKQHCGVLLKDGGMDDLECTATVAFFCEITL</sequence>
<feature type="signal peptide" evidence="1">
    <location>
        <begin position="1"/>
        <end position="22"/>
    </location>
</feature>
<gene>
    <name evidence="3" type="primary">Lpsbp_1</name>
    <name evidence="3" type="ORF">G6Z78_0002661</name>
</gene>
<dbReference type="Gene3D" id="3.10.100.10">
    <property type="entry name" value="Mannose-Binding Protein A, subunit A"/>
    <property type="match status" value="1"/>
</dbReference>
<dbReference type="AlphaFoldDB" id="A0A836EPV4"/>
<evidence type="ECO:0000313" key="3">
    <source>
        <dbReference type="EMBL" id="KAG5311941.1"/>
    </source>
</evidence>
<dbReference type="SUPFAM" id="SSF56436">
    <property type="entry name" value="C-type lectin-like"/>
    <property type="match status" value="1"/>
</dbReference>
<feature type="chain" id="PRO_5032369107" evidence="1">
    <location>
        <begin position="23"/>
        <end position="212"/>
    </location>
</feature>
<dbReference type="CDD" id="cd00037">
    <property type="entry name" value="CLECT"/>
    <property type="match status" value="1"/>
</dbReference>
<reference evidence="3" key="1">
    <citation type="submission" date="2020-02" db="EMBL/GenBank/DDBJ databases">
        <title>Relaxed selection underlies rapid genomic changes in the transitions from sociality to social parasitism in ants.</title>
        <authorList>
            <person name="Bi X."/>
        </authorList>
    </citation>
    <scope>NUCLEOTIDE SEQUENCE</scope>
    <source>
        <strain evidence="3">BGI-DK2014c</strain>
        <tissue evidence="3">Whole body</tissue>
    </source>
</reference>
<keyword evidence="4" id="KW-1185">Reference proteome</keyword>
<dbReference type="PROSITE" id="PS50041">
    <property type="entry name" value="C_TYPE_LECTIN_2"/>
    <property type="match status" value="1"/>
</dbReference>
<organism evidence="3 4">
    <name type="scientific">Pseudoatta argentina</name>
    <dbReference type="NCBI Taxonomy" id="621737"/>
    <lineage>
        <taxon>Eukaryota</taxon>
        <taxon>Metazoa</taxon>
        <taxon>Ecdysozoa</taxon>
        <taxon>Arthropoda</taxon>
        <taxon>Hexapoda</taxon>
        <taxon>Insecta</taxon>
        <taxon>Pterygota</taxon>
        <taxon>Neoptera</taxon>
        <taxon>Endopterygota</taxon>
        <taxon>Hymenoptera</taxon>
        <taxon>Apocrita</taxon>
        <taxon>Aculeata</taxon>
        <taxon>Formicoidea</taxon>
        <taxon>Formicidae</taxon>
        <taxon>Myrmicinae</taxon>
        <taxon>Pseudoatta</taxon>
    </lineage>
</organism>
<dbReference type="PANTHER" id="PTHR22803">
    <property type="entry name" value="MANNOSE, PHOSPHOLIPASE, LECTIN RECEPTOR RELATED"/>
    <property type="match status" value="1"/>
</dbReference>
<protein>
    <submittedName>
        <fullName evidence="3">LPSBP protein</fullName>
    </submittedName>
</protein>
<feature type="non-terminal residue" evidence="3">
    <location>
        <position position="212"/>
    </location>
</feature>
<evidence type="ECO:0000259" key="2">
    <source>
        <dbReference type="PROSITE" id="PS50041"/>
    </source>
</evidence>
<dbReference type="EMBL" id="JAANIA010002593">
    <property type="protein sequence ID" value="KAG5311941.1"/>
    <property type="molecule type" value="Genomic_DNA"/>
</dbReference>
<name>A0A836EPV4_9HYME</name>
<evidence type="ECO:0000313" key="4">
    <source>
        <dbReference type="Proteomes" id="UP000668214"/>
    </source>
</evidence>
<feature type="domain" description="C-type lectin" evidence="2">
    <location>
        <begin position="93"/>
        <end position="209"/>
    </location>
</feature>
<keyword evidence="1" id="KW-0732">Signal</keyword>
<dbReference type="SMART" id="SM00034">
    <property type="entry name" value="CLECT"/>
    <property type="match status" value="1"/>
</dbReference>
<evidence type="ECO:0000256" key="1">
    <source>
        <dbReference type="SAM" id="SignalP"/>
    </source>
</evidence>
<dbReference type="Proteomes" id="UP000668214">
    <property type="component" value="Unassembled WGS sequence"/>
</dbReference>
<dbReference type="InterPro" id="IPR016187">
    <property type="entry name" value="CTDL_fold"/>
</dbReference>